<dbReference type="EMBL" id="CP049916">
    <property type="protein sequence ID" value="QIO08747.1"/>
    <property type="molecule type" value="Genomic_DNA"/>
</dbReference>
<evidence type="ECO:0000313" key="1">
    <source>
        <dbReference type="EMBL" id="QIO08747.1"/>
    </source>
</evidence>
<name>A0A6G8S3L3_9GAMM</name>
<sequence>MQLQILQKQLDESTRCPLCQAAMHWIEAEQYEQGIFFHECHHCQHRVFQDQRHNCHCEKCQSNRKKITQETARQEQRKISARKKENFEYELTQLSFMHKLFLLSILDQQVQEHHRYNEFIDWEQIKYHTITPNYLFQHHLLKQLVKDQVLVPKDFSDEVHQYYINVRLDGYSEPSVYSITQQLRHLFFENLTQGIPFKDAEEVKSALYMVLYQEIVQFAQHYCRTWGIQIAGNHAFQAFCFRLLDVLAVGQIYYLIQNALEYLYKSKALQARNENFINTNLLKKTLQQYREKSLTEKWETSTLPRPNNIPFSRMSEILLFKFLGYDESIFFHPIRHAWKRIEPRLNFYSQKRCMHCGSSDLTVEYDANDYVSLLCRNCKHQDHYFTR</sequence>
<dbReference type="AlphaFoldDB" id="A0A6G8S3L3"/>
<keyword evidence="2" id="KW-1185">Reference proteome</keyword>
<accession>A0A6G8S3L3</accession>
<dbReference type="KEGG" id="alj:G8D99_06745"/>
<reference evidence="1 2" key="1">
    <citation type="submission" date="2020-03" db="EMBL/GenBank/DDBJ databases">
        <authorList>
            <person name="Zhu W."/>
        </authorList>
    </citation>
    <scope>NUCLEOTIDE SEQUENCE [LARGE SCALE GENOMIC DNA]</scope>
    <source>
        <strain evidence="1 2">185</strain>
    </source>
</reference>
<evidence type="ECO:0000313" key="2">
    <source>
        <dbReference type="Proteomes" id="UP000501939"/>
    </source>
</evidence>
<dbReference type="RefSeq" id="WP_166323790.1">
    <property type="nucleotide sequence ID" value="NZ_CP049916.1"/>
</dbReference>
<evidence type="ECO:0008006" key="3">
    <source>
        <dbReference type="Google" id="ProtNLM"/>
    </source>
</evidence>
<organism evidence="1 2">
    <name type="scientific">Acinetobacter lanii</name>
    <dbReference type="NCBI Taxonomy" id="2715163"/>
    <lineage>
        <taxon>Bacteria</taxon>
        <taxon>Pseudomonadati</taxon>
        <taxon>Pseudomonadota</taxon>
        <taxon>Gammaproteobacteria</taxon>
        <taxon>Moraxellales</taxon>
        <taxon>Moraxellaceae</taxon>
        <taxon>Acinetobacter</taxon>
    </lineage>
</organism>
<protein>
    <recommendedName>
        <fullName evidence="3">TFIIB-type zinc ribbon-containing protein</fullName>
    </recommendedName>
</protein>
<dbReference type="Proteomes" id="UP000501939">
    <property type="component" value="Chromosome"/>
</dbReference>
<proteinExistence type="predicted"/>
<gene>
    <name evidence="1" type="ORF">G8D99_06745</name>
</gene>